<evidence type="ECO:0000313" key="2">
    <source>
        <dbReference type="EMBL" id="KAK1327473.1"/>
    </source>
</evidence>
<dbReference type="Proteomes" id="UP001177744">
    <property type="component" value="Unassembled WGS sequence"/>
</dbReference>
<reference evidence="2" key="1">
    <citation type="submission" date="2023-06" db="EMBL/GenBank/DDBJ databases">
        <title>Reference genome for the Northern bat (Eptesicus nilssonii), a most northern bat species.</title>
        <authorList>
            <person name="Laine V.N."/>
            <person name="Pulliainen A.T."/>
            <person name="Lilley T.M."/>
        </authorList>
    </citation>
    <scope>NUCLEOTIDE SEQUENCE</scope>
    <source>
        <strain evidence="2">BLF_Eptnil</strain>
        <tissue evidence="2">Kidney</tissue>
    </source>
</reference>
<feature type="non-terminal residue" evidence="2">
    <location>
        <position position="268"/>
    </location>
</feature>
<feature type="region of interest" description="Disordered" evidence="1">
    <location>
        <begin position="151"/>
        <end position="191"/>
    </location>
</feature>
<comment type="caution">
    <text evidence="2">The sequence shown here is derived from an EMBL/GenBank/DDBJ whole genome shotgun (WGS) entry which is preliminary data.</text>
</comment>
<keyword evidence="3" id="KW-1185">Reference proteome</keyword>
<evidence type="ECO:0000256" key="1">
    <source>
        <dbReference type="SAM" id="MobiDB-lite"/>
    </source>
</evidence>
<protein>
    <submittedName>
        <fullName evidence="2">Uncharacterized protein</fullName>
    </submittedName>
</protein>
<name>A0AA40HAF3_CNENI</name>
<accession>A0AA40HAF3</accession>
<proteinExistence type="predicted"/>
<sequence length="268" mass="29064">MVLEEATADSATKQNSGATQKRMGFLSSCAWNPTDSIRTGYAPRGPPSICSQSPVRIREPTSPKNAGIMGRVELFLFKGFLYFKFFIKKKKKKKKFSLETTTAVQVGCGGGLDGLMKEVNVLQDQQGMRNPPVISAPGVLLATLHILHSEGGGSGSARSRNSRDRNSRLQDFPANGLLGSSSPEPMEAKENSSWLALWTPAETTGRTTPTPEVWLVPPCWQVCLGSYEQSGARLHRLLPFSQLGSLEHAYEDSLASSEAGSGNFCVLR</sequence>
<gene>
    <name evidence="2" type="ORF">QTO34_012975</name>
</gene>
<dbReference type="EMBL" id="JAULJE010000028">
    <property type="protein sequence ID" value="KAK1327473.1"/>
    <property type="molecule type" value="Genomic_DNA"/>
</dbReference>
<dbReference type="AlphaFoldDB" id="A0AA40HAF3"/>
<evidence type="ECO:0000313" key="3">
    <source>
        <dbReference type="Proteomes" id="UP001177744"/>
    </source>
</evidence>
<organism evidence="2 3">
    <name type="scientific">Cnephaeus nilssonii</name>
    <name type="common">Northern bat</name>
    <name type="synonym">Eptesicus nilssonii</name>
    <dbReference type="NCBI Taxonomy" id="3371016"/>
    <lineage>
        <taxon>Eukaryota</taxon>
        <taxon>Metazoa</taxon>
        <taxon>Chordata</taxon>
        <taxon>Craniata</taxon>
        <taxon>Vertebrata</taxon>
        <taxon>Euteleostomi</taxon>
        <taxon>Mammalia</taxon>
        <taxon>Eutheria</taxon>
        <taxon>Laurasiatheria</taxon>
        <taxon>Chiroptera</taxon>
        <taxon>Yangochiroptera</taxon>
        <taxon>Vespertilionidae</taxon>
        <taxon>Cnephaeus</taxon>
    </lineage>
</organism>